<accession>A0A506UFD3</accession>
<keyword evidence="3" id="KW-0238">DNA-binding</keyword>
<dbReference type="PANTHER" id="PTHR30419">
    <property type="entry name" value="HTH-TYPE TRANSCRIPTIONAL REGULATOR YBHD"/>
    <property type="match status" value="1"/>
</dbReference>
<organism evidence="6 7">
    <name type="scientific">Martelella alba</name>
    <dbReference type="NCBI Taxonomy" id="2590451"/>
    <lineage>
        <taxon>Bacteria</taxon>
        <taxon>Pseudomonadati</taxon>
        <taxon>Pseudomonadota</taxon>
        <taxon>Alphaproteobacteria</taxon>
        <taxon>Hyphomicrobiales</taxon>
        <taxon>Aurantimonadaceae</taxon>
        <taxon>Martelella</taxon>
    </lineage>
</organism>
<dbReference type="GO" id="GO:0003700">
    <property type="term" value="F:DNA-binding transcription factor activity"/>
    <property type="evidence" value="ECO:0007669"/>
    <property type="project" value="InterPro"/>
</dbReference>
<dbReference type="Pfam" id="PF00126">
    <property type="entry name" value="HTH_1"/>
    <property type="match status" value="1"/>
</dbReference>
<evidence type="ECO:0000256" key="2">
    <source>
        <dbReference type="ARBA" id="ARBA00023015"/>
    </source>
</evidence>
<dbReference type="Pfam" id="PF03466">
    <property type="entry name" value="LysR_substrate"/>
    <property type="match status" value="1"/>
</dbReference>
<dbReference type="OrthoDB" id="5297263at2"/>
<dbReference type="AlphaFoldDB" id="A0A506UFD3"/>
<dbReference type="SUPFAM" id="SSF46785">
    <property type="entry name" value="Winged helix' DNA-binding domain"/>
    <property type="match status" value="1"/>
</dbReference>
<protein>
    <submittedName>
        <fullName evidence="6">LysR family transcriptional regulator</fullName>
    </submittedName>
</protein>
<reference evidence="6 7" key="1">
    <citation type="submission" date="2019-06" db="EMBL/GenBank/DDBJ databases">
        <authorList>
            <person name="Li M."/>
        </authorList>
    </citation>
    <scope>NUCLEOTIDE SEQUENCE [LARGE SCALE GENOMIC DNA]</scope>
    <source>
        <strain evidence="6 7">BGMRC2036</strain>
    </source>
</reference>
<dbReference type="InterPro" id="IPR050950">
    <property type="entry name" value="HTH-type_LysR_regulators"/>
</dbReference>
<dbReference type="PROSITE" id="PS50931">
    <property type="entry name" value="HTH_LYSR"/>
    <property type="match status" value="1"/>
</dbReference>
<evidence type="ECO:0000313" key="6">
    <source>
        <dbReference type="EMBL" id="TPW32478.1"/>
    </source>
</evidence>
<dbReference type="InterPro" id="IPR036390">
    <property type="entry name" value="WH_DNA-bd_sf"/>
</dbReference>
<evidence type="ECO:0000256" key="1">
    <source>
        <dbReference type="ARBA" id="ARBA00009437"/>
    </source>
</evidence>
<keyword evidence="4" id="KW-0804">Transcription</keyword>
<dbReference type="InterPro" id="IPR005119">
    <property type="entry name" value="LysR_subst-bd"/>
</dbReference>
<dbReference type="Proteomes" id="UP000318801">
    <property type="component" value="Unassembled WGS sequence"/>
</dbReference>
<comment type="similarity">
    <text evidence="1">Belongs to the LysR transcriptional regulatory family.</text>
</comment>
<dbReference type="PANTHER" id="PTHR30419:SF8">
    <property type="entry name" value="NITROGEN ASSIMILATION TRANSCRIPTIONAL ACTIVATOR-RELATED"/>
    <property type="match status" value="1"/>
</dbReference>
<proteinExistence type="inferred from homology"/>
<sequence>MQLQAITYFNELVRSRSIRQAAETLGVSPTAISRQLENLEYYFGAPLVERGARGIMLTAAGELLAARSRGVMRDLETARQVIDDLRGLKRGRVSIHVNGAAINAILAPALARFYAQYPAVRIEVTVSSAQAALNAVTGGQTDMAVTMFTPPEAQMDIRFRLPVLHVPVMAPDHPIANLTEIPLEAIRAHPIAMPDRSFGIRRAFDHRQRAAGLEPVEIAFTTSSLELQKELARSGAAILILPAMTVMREIRAGELVAIPFAKQAEIASDLQLGRAKSTAPSFAAARLAEFLEEFLPAQARRVTAEL</sequence>
<dbReference type="EMBL" id="VHLG01000002">
    <property type="protein sequence ID" value="TPW32478.1"/>
    <property type="molecule type" value="Genomic_DNA"/>
</dbReference>
<dbReference type="RefSeq" id="WP_141147988.1">
    <property type="nucleotide sequence ID" value="NZ_VHLG01000002.1"/>
</dbReference>
<dbReference type="Gene3D" id="1.10.10.10">
    <property type="entry name" value="Winged helix-like DNA-binding domain superfamily/Winged helix DNA-binding domain"/>
    <property type="match status" value="1"/>
</dbReference>
<dbReference type="InterPro" id="IPR000847">
    <property type="entry name" value="LysR_HTH_N"/>
</dbReference>
<dbReference type="Gene3D" id="3.40.190.290">
    <property type="match status" value="1"/>
</dbReference>
<evidence type="ECO:0000256" key="3">
    <source>
        <dbReference type="ARBA" id="ARBA00023125"/>
    </source>
</evidence>
<evidence type="ECO:0000259" key="5">
    <source>
        <dbReference type="PROSITE" id="PS50931"/>
    </source>
</evidence>
<feature type="domain" description="HTH lysR-type" evidence="5">
    <location>
        <begin position="1"/>
        <end position="58"/>
    </location>
</feature>
<evidence type="ECO:0000313" key="7">
    <source>
        <dbReference type="Proteomes" id="UP000318801"/>
    </source>
</evidence>
<comment type="caution">
    <text evidence="6">The sequence shown here is derived from an EMBL/GenBank/DDBJ whole genome shotgun (WGS) entry which is preliminary data.</text>
</comment>
<dbReference type="GO" id="GO:0005829">
    <property type="term" value="C:cytosol"/>
    <property type="evidence" value="ECO:0007669"/>
    <property type="project" value="TreeGrafter"/>
</dbReference>
<evidence type="ECO:0000256" key="4">
    <source>
        <dbReference type="ARBA" id="ARBA00023163"/>
    </source>
</evidence>
<dbReference type="GO" id="GO:0003677">
    <property type="term" value="F:DNA binding"/>
    <property type="evidence" value="ECO:0007669"/>
    <property type="project" value="UniProtKB-KW"/>
</dbReference>
<keyword evidence="7" id="KW-1185">Reference proteome</keyword>
<dbReference type="InterPro" id="IPR036388">
    <property type="entry name" value="WH-like_DNA-bd_sf"/>
</dbReference>
<dbReference type="SUPFAM" id="SSF53850">
    <property type="entry name" value="Periplasmic binding protein-like II"/>
    <property type="match status" value="1"/>
</dbReference>
<keyword evidence="2" id="KW-0805">Transcription regulation</keyword>
<name>A0A506UFD3_9HYPH</name>
<gene>
    <name evidence="6" type="ORF">FJU08_05660</name>
</gene>